<evidence type="ECO:0000256" key="6">
    <source>
        <dbReference type="ARBA" id="ARBA00023014"/>
    </source>
</evidence>
<dbReference type="Pfam" id="PF04055">
    <property type="entry name" value="Radical_SAM"/>
    <property type="match status" value="1"/>
</dbReference>
<keyword evidence="5" id="KW-0408">Iron</keyword>
<dbReference type="CDD" id="cd01335">
    <property type="entry name" value="Radical_SAM"/>
    <property type="match status" value="1"/>
</dbReference>
<dbReference type="PROSITE" id="PS01305">
    <property type="entry name" value="MOAA_NIFB_PQQE"/>
    <property type="match status" value="1"/>
</dbReference>
<evidence type="ECO:0000256" key="5">
    <source>
        <dbReference type="ARBA" id="ARBA00023004"/>
    </source>
</evidence>
<feature type="domain" description="4Fe4S-binding SPASM" evidence="8">
    <location>
        <begin position="286"/>
        <end position="347"/>
    </location>
</feature>
<organism evidence="9 10">
    <name type="scientific">candidate division CSSED10-310 bacterium</name>
    <dbReference type="NCBI Taxonomy" id="2855610"/>
    <lineage>
        <taxon>Bacteria</taxon>
        <taxon>Bacteria division CSSED10-310</taxon>
    </lineage>
</organism>
<comment type="caution">
    <text evidence="9">The sequence shown here is derived from an EMBL/GenBank/DDBJ whole genome shotgun (WGS) entry which is preliminary data.</text>
</comment>
<evidence type="ECO:0000259" key="7">
    <source>
        <dbReference type="Pfam" id="PF04055"/>
    </source>
</evidence>
<dbReference type="SFLD" id="SFLDG01067">
    <property type="entry name" value="SPASM/twitch_domain_containing"/>
    <property type="match status" value="1"/>
</dbReference>
<protein>
    <submittedName>
        <fullName evidence="9">Radical SAM/SPASM domain-containing protein</fullName>
    </submittedName>
</protein>
<dbReference type="InterPro" id="IPR034391">
    <property type="entry name" value="AdoMet-like_SPASM_containing"/>
</dbReference>
<gene>
    <name evidence="9" type="ORF">ACFL27_03195</name>
</gene>
<evidence type="ECO:0000259" key="8">
    <source>
        <dbReference type="Pfam" id="PF13186"/>
    </source>
</evidence>
<dbReference type="Gene3D" id="3.20.20.70">
    <property type="entry name" value="Aldolase class I"/>
    <property type="match status" value="1"/>
</dbReference>
<dbReference type="InterPro" id="IPR013785">
    <property type="entry name" value="Aldolase_TIM"/>
</dbReference>
<evidence type="ECO:0000313" key="10">
    <source>
        <dbReference type="Proteomes" id="UP001594351"/>
    </source>
</evidence>
<dbReference type="InterPro" id="IPR007197">
    <property type="entry name" value="rSAM"/>
</dbReference>
<evidence type="ECO:0000256" key="4">
    <source>
        <dbReference type="ARBA" id="ARBA00022723"/>
    </source>
</evidence>
<dbReference type="PANTHER" id="PTHR11228:SF34">
    <property type="entry name" value="TUNGSTEN-CONTAINING ALDEHYDE FERREDOXIN OXIDOREDUCTASE COFACTOR MODIFYING PROTEIN"/>
    <property type="match status" value="1"/>
</dbReference>
<evidence type="ECO:0000256" key="3">
    <source>
        <dbReference type="ARBA" id="ARBA00022691"/>
    </source>
</evidence>
<accession>A0ABV6YSN8</accession>
<sequence>MINREENAMLNEQEMRQGQIVLQSKPRIASIGLTLRCNLNCIMCFTQKMQKKDMNHEIFNNISQLFPTLEEARWNDAGELFASQKIKDYLAIINRQKVPKSYLSTNFKAAGEYMDDLLSGGFTHLSVSIDAATPETYTEIRRGGDFQDLLKNLDRFCSLKAERDLTYPFLTLVFIAMKRNIHELPAFVDLANRFGATEIHVLKLLPNSAHIEKTDSLSLNELQPHYQEAFGRARRYGIRLSHVAYTDDELLKKLPQDRVNADHMAAVDFALSDRRSQFEFGGYPFCRSPWTEILIDVDGKVRPCCYHQKVLGDLNSEAIFNIWNNDAYQEFRSKILAHDFSECHHCPWLHKVFHYQVPTLNRNFHPLNQRLHSLEQGWDLTRDIFKRSSPFTDLKIELDPLAYKLNKNWDFGDLLPAPESQFGTPETFEHRRGRIEEEKMVWTQSTPEMEIPSRNKMLNFFSRNLKKVIKRILRFYTGKRFAQQRETNLWFFDQIGTINAHQEKLTYYLSTLKSMMDHQKEFNSLLVQYLNLFSDRIFDRLERQKNMNMEIVQTIRQTNERIDRLNRDQHLFFELLSNLARETLPGPENKDTFPSSLSEIFFSGTLTVEQWPQKVFAGQSFEVKVTIHNTSFRTWTPDSPSQVGVDYAWLTVDGQEQQFADHARIWLPTSLTRHDRLTITSLVRTPSKAGSFTLFLFLVSGDGRRFPDFGQGSIQVLLNIGQT</sequence>
<dbReference type="SFLD" id="SFLDS00029">
    <property type="entry name" value="Radical_SAM"/>
    <property type="match status" value="1"/>
</dbReference>
<dbReference type="CDD" id="cd21109">
    <property type="entry name" value="SPASM"/>
    <property type="match status" value="1"/>
</dbReference>
<keyword evidence="4" id="KW-0479">Metal-binding</keyword>
<dbReference type="InterPro" id="IPR058240">
    <property type="entry name" value="rSAM_sf"/>
</dbReference>
<keyword evidence="3" id="KW-0949">S-adenosyl-L-methionine</keyword>
<comment type="cofactor">
    <cofactor evidence="1">
        <name>[4Fe-4S] cluster</name>
        <dbReference type="ChEBI" id="CHEBI:49883"/>
    </cofactor>
</comment>
<dbReference type="SFLD" id="SFLDG01387">
    <property type="entry name" value="BtrN-like_SPASM_domain_contain"/>
    <property type="match status" value="1"/>
</dbReference>
<dbReference type="EMBL" id="JBHPBY010000025">
    <property type="protein sequence ID" value="MFC1849194.1"/>
    <property type="molecule type" value="Genomic_DNA"/>
</dbReference>
<keyword evidence="2" id="KW-0004">4Fe-4S</keyword>
<reference evidence="9 10" key="1">
    <citation type="submission" date="2024-09" db="EMBL/GenBank/DDBJ databases">
        <title>Laminarin stimulates single cell rates of sulfate reduction while oxygen inhibits transcriptomic activity in coastal marine sediment.</title>
        <authorList>
            <person name="Lindsay M."/>
            <person name="Orcutt B."/>
            <person name="Emerson D."/>
            <person name="Stepanauskas R."/>
            <person name="D'Angelo T."/>
        </authorList>
    </citation>
    <scope>NUCLEOTIDE SEQUENCE [LARGE SCALE GENOMIC DNA]</scope>
    <source>
        <strain evidence="9">SAG AM-311-K15</strain>
    </source>
</reference>
<evidence type="ECO:0000256" key="1">
    <source>
        <dbReference type="ARBA" id="ARBA00001966"/>
    </source>
</evidence>
<dbReference type="PANTHER" id="PTHR11228">
    <property type="entry name" value="RADICAL SAM DOMAIN PROTEIN"/>
    <property type="match status" value="1"/>
</dbReference>
<dbReference type="Gene3D" id="2.60.40.10">
    <property type="entry name" value="Immunoglobulins"/>
    <property type="match status" value="1"/>
</dbReference>
<evidence type="ECO:0000313" key="9">
    <source>
        <dbReference type="EMBL" id="MFC1849194.1"/>
    </source>
</evidence>
<keyword evidence="10" id="KW-1185">Reference proteome</keyword>
<dbReference type="SUPFAM" id="SSF102114">
    <property type="entry name" value="Radical SAM enzymes"/>
    <property type="match status" value="1"/>
</dbReference>
<dbReference type="InterPro" id="IPR050377">
    <property type="entry name" value="Radical_SAM_PqqE_MftC-like"/>
</dbReference>
<dbReference type="InterPro" id="IPR013783">
    <property type="entry name" value="Ig-like_fold"/>
</dbReference>
<keyword evidence="6" id="KW-0411">Iron-sulfur</keyword>
<dbReference type="Proteomes" id="UP001594351">
    <property type="component" value="Unassembled WGS sequence"/>
</dbReference>
<dbReference type="Pfam" id="PF13186">
    <property type="entry name" value="SPASM"/>
    <property type="match status" value="1"/>
</dbReference>
<dbReference type="InterPro" id="IPR000385">
    <property type="entry name" value="MoaA_NifB_PqqE_Fe-S-bd_CS"/>
</dbReference>
<proteinExistence type="predicted"/>
<feature type="domain" description="Radical SAM core" evidence="7">
    <location>
        <begin position="33"/>
        <end position="162"/>
    </location>
</feature>
<dbReference type="InterPro" id="IPR023885">
    <property type="entry name" value="4Fe4S-binding_SPASM_dom"/>
</dbReference>
<name>A0ABV6YSN8_UNCC1</name>
<evidence type="ECO:0000256" key="2">
    <source>
        <dbReference type="ARBA" id="ARBA00022485"/>
    </source>
</evidence>